<feature type="region of interest" description="Disordered" evidence="1">
    <location>
        <begin position="158"/>
        <end position="205"/>
    </location>
</feature>
<dbReference type="Proteomes" id="UP000663824">
    <property type="component" value="Unassembled WGS sequence"/>
</dbReference>
<protein>
    <submittedName>
        <fullName evidence="2">Uncharacterized protein</fullName>
    </submittedName>
</protein>
<reference evidence="2" key="1">
    <citation type="submission" date="2021-02" db="EMBL/GenBank/DDBJ databases">
        <authorList>
            <person name="Nowell W R."/>
        </authorList>
    </citation>
    <scope>NUCLEOTIDE SEQUENCE</scope>
</reference>
<gene>
    <name evidence="2" type="ORF">MBJ925_LOCUS25314</name>
</gene>
<sequence length="205" mass="23484">MCQELLSLQGYEHQYPAVNRKIQGNIHDFVVDGFTNDPASVFLSFPPTNGENRCYHLRRESPNSTENELIVLSKNKKKSGRLYLCDFDKTTGNLIVAKTFIRSLERHGRCIDAKSVHVRLCQYDISMKIIYRVRQHIFESVSVQRADLPAPQLMVDMGASSSAGENEREPPKVSRKPKRPQQFTRELRQSGMISQQLPPKRNGRP</sequence>
<dbReference type="AlphaFoldDB" id="A0A816V6X3"/>
<name>A0A816V6X3_9BILA</name>
<evidence type="ECO:0000256" key="1">
    <source>
        <dbReference type="SAM" id="MobiDB-lite"/>
    </source>
</evidence>
<organism evidence="2 3">
    <name type="scientific">Rotaria magnacalcarata</name>
    <dbReference type="NCBI Taxonomy" id="392030"/>
    <lineage>
        <taxon>Eukaryota</taxon>
        <taxon>Metazoa</taxon>
        <taxon>Spiralia</taxon>
        <taxon>Gnathifera</taxon>
        <taxon>Rotifera</taxon>
        <taxon>Eurotatoria</taxon>
        <taxon>Bdelloidea</taxon>
        <taxon>Philodinida</taxon>
        <taxon>Philodinidae</taxon>
        <taxon>Rotaria</taxon>
    </lineage>
</organism>
<proteinExistence type="predicted"/>
<accession>A0A816V6X3</accession>
<comment type="caution">
    <text evidence="2">The sequence shown here is derived from an EMBL/GenBank/DDBJ whole genome shotgun (WGS) entry which is preliminary data.</text>
</comment>
<evidence type="ECO:0000313" key="3">
    <source>
        <dbReference type="Proteomes" id="UP000663824"/>
    </source>
</evidence>
<evidence type="ECO:0000313" key="2">
    <source>
        <dbReference type="EMBL" id="CAF2117715.1"/>
    </source>
</evidence>
<dbReference type="EMBL" id="CAJNRE010013311">
    <property type="protein sequence ID" value="CAF2117715.1"/>
    <property type="molecule type" value="Genomic_DNA"/>
</dbReference>